<dbReference type="SUPFAM" id="SSF53448">
    <property type="entry name" value="Nucleotide-diphospho-sugar transferases"/>
    <property type="match status" value="1"/>
</dbReference>
<reference evidence="13" key="1">
    <citation type="submission" date="2021-06" db="EMBL/GenBank/DDBJ databases">
        <authorList>
            <person name="Kallberg Y."/>
            <person name="Tangrot J."/>
            <person name="Rosling A."/>
        </authorList>
    </citation>
    <scope>NUCLEOTIDE SEQUENCE</scope>
    <source>
        <strain evidence="13">UK204</strain>
    </source>
</reference>
<evidence type="ECO:0000256" key="9">
    <source>
        <dbReference type="SAM" id="Phobius"/>
    </source>
</evidence>
<dbReference type="InterPro" id="IPR042231">
    <property type="entry name" value="Cho/carn_acyl_trans_2"/>
</dbReference>
<evidence type="ECO:0000256" key="7">
    <source>
        <dbReference type="PIRSR" id="PIRSR600542-1"/>
    </source>
</evidence>
<dbReference type="Gene3D" id="3.30.559.10">
    <property type="entry name" value="Chloramphenicol acetyltransferase-like domain"/>
    <property type="match status" value="1"/>
</dbReference>
<evidence type="ECO:0000256" key="6">
    <source>
        <dbReference type="ARBA" id="ARBA00023315"/>
    </source>
</evidence>
<evidence type="ECO:0000256" key="4">
    <source>
        <dbReference type="ARBA" id="ARBA00022679"/>
    </source>
</evidence>
<dbReference type="GO" id="GO:0005886">
    <property type="term" value="C:plasma membrane"/>
    <property type="evidence" value="ECO:0007669"/>
    <property type="project" value="UniProtKB-SubCell"/>
</dbReference>
<dbReference type="CDD" id="cd14361">
    <property type="entry name" value="UBA_HYPK"/>
    <property type="match status" value="1"/>
</dbReference>
<keyword evidence="9" id="KW-0812">Transmembrane</keyword>
<dbReference type="Pfam" id="PF22997">
    <property type="entry name" value="CHS4"/>
    <property type="match status" value="1"/>
</dbReference>
<dbReference type="PANTHER" id="PTHR22589:SF107">
    <property type="entry name" value="CHOLINE_CARNITINE ACYLTRANSFERASE DOMAIN-CONTAINING PROTEIN"/>
    <property type="match status" value="1"/>
</dbReference>
<organism evidence="13 14">
    <name type="scientific">Funneliformis caledonium</name>
    <dbReference type="NCBI Taxonomy" id="1117310"/>
    <lineage>
        <taxon>Eukaryota</taxon>
        <taxon>Fungi</taxon>
        <taxon>Fungi incertae sedis</taxon>
        <taxon>Mucoromycota</taxon>
        <taxon>Glomeromycotina</taxon>
        <taxon>Glomeromycetes</taxon>
        <taxon>Glomerales</taxon>
        <taxon>Glomeraceae</taxon>
        <taxon>Funneliformis</taxon>
    </lineage>
</organism>
<evidence type="ECO:0000256" key="1">
    <source>
        <dbReference type="ARBA" id="ARBA00004651"/>
    </source>
</evidence>
<evidence type="ECO:0000259" key="11">
    <source>
        <dbReference type="Pfam" id="PF19026"/>
    </source>
</evidence>
<dbReference type="Pfam" id="PF19026">
    <property type="entry name" value="UBA_HYPK"/>
    <property type="match status" value="1"/>
</dbReference>
<dbReference type="SUPFAM" id="SSF52777">
    <property type="entry name" value="CoA-dependent acyltransferases"/>
    <property type="match status" value="2"/>
</dbReference>
<evidence type="ECO:0000256" key="5">
    <source>
        <dbReference type="ARBA" id="ARBA00023180"/>
    </source>
</evidence>
<dbReference type="InterPro" id="IPR038922">
    <property type="entry name" value="HYPK_UBA"/>
</dbReference>
<feature type="transmembrane region" description="Helical" evidence="9">
    <location>
        <begin position="80"/>
        <end position="101"/>
    </location>
</feature>
<dbReference type="PANTHER" id="PTHR22589">
    <property type="entry name" value="CARNITINE O-ACYLTRANSFERASE"/>
    <property type="match status" value="1"/>
</dbReference>
<comment type="similarity">
    <text evidence="2">Belongs to the carnitine/choline acetyltransferase family.</text>
</comment>
<dbReference type="Pfam" id="PF03142">
    <property type="entry name" value="Chitin_synth_2"/>
    <property type="match status" value="1"/>
</dbReference>
<comment type="subcellular location">
    <subcellularLocation>
        <location evidence="1">Cell membrane</location>
        <topology evidence="1">Multi-pass membrane protein</topology>
    </subcellularLocation>
</comment>
<accession>A0A9N8WIC1</accession>
<dbReference type="InterPro" id="IPR044034">
    <property type="entry name" value="NAC-like_UBA"/>
</dbReference>
<dbReference type="GO" id="GO:0016746">
    <property type="term" value="F:acyltransferase activity"/>
    <property type="evidence" value="ECO:0007669"/>
    <property type="project" value="UniProtKB-KW"/>
</dbReference>
<feature type="domain" description="Nascent polypeptide-associated complex subunit alpha-like UBA" evidence="11">
    <location>
        <begin position="925"/>
        <end position="965"/>
    </location>
</feature>
<evidence type="ECO:0000256" key="2">
    <source>
        <dbReference type="ARBA" id="ARBA00005232"/>
    </source>
</evidence>
<keyword evidence="14" id="KW-1185">Reference proteome</keyword>
<keyword evidence="5" id="KW-0325">Glycoprotein</keyword>
<protein>
    <submittedName>
        <fullName evidence="13">11658_t:CDS:1</fullName>
    </submittedName>
</protein>
<dbReference type="Gene3D" id="1.10.8.10">
    <property type="entry name" value="DNA helicase RuvA subunit, C-terminal domain"/>
    <property type="match status" value="1"/>
</dbReference>
<evidence type="ECO:0000259" key="12">
    <source>
        <dbReference type="Pfam" id="PF22997"/>
    </source>
</evidence>
<feature type="active site" description="Proton acceptor" evidence="7">
    <location>
        <position position="1349"/>
    </location>
</feature>
<dbReference type="InterPro" id="IPR029044">
    <property type="entry name" value="Nucleotide-diphossugar_trans"/>
</dbReference>
<evidence type="ECO:0000313" key="14">
    <source>
        <dbReference type="Proteomes" id="UP000789570"/>
    </source>
</evidence>
<keyword evidence="4" id="KW-0808">Transferase</keyword>
<keyword evidence="3" id="KW-1003">Cell membrane</keyword>
<dbReference type="PROSITE" id="PS00439">
    <property type="entry name" value="ACYLTRANSF_C_1"/>
    <property type="match status" value="1"/>
</dbReference>
<feature type="domain" description="Chitin synthase 4-like" evidence="12">
    <location>
        <begin position="218"/>
        <end position="301"/>
    </location>
</feature>
<dbReference type="Pfam" id="PF00755">
    <property type="entry name" value="Carn_acyltransf"/>
    <property type="match status" value="1"/>
</dbReference>
<evidence type="ECO:0000259" key="10">
    <source>
        <dbReference type="Pfam" id="PF00755"/>
    </source>
</evidence>
<evidence type="ECO:0000256" key="8">
    <source>
        <dbReference type="SAM" id="MobiDB-lite"/>
    </source>
</evidence>
<dbReference type="Proteomes" id="UP000789570">
    <property type="component" value="Unassembled WGS sequence"/>
</dbReference>
<evidence type="ECO:0000256" key="3">
    <source>
        <dbReference type="ARBA" id="ARBA00022475"/>
    </source>
</evidence>
<keyword evidence="9" id="KW-1133">Transmembrane helix</keyword>
<dbReference type="InterPro" id="IPR000542">
    <property type="entry name" value="Carn_acyl_trans"/>
</dbReference>
<feature type="transmembrane region" description="Helical" evidence="9">
    <location>
        <begin position="47"/>
        <end position="68"/>
    </location>
</feature>
<dbReference type="InterPro" id="IPR039551">
    <property type="entry name" value="Cho/carn_acyl_trans"/>
</dbReference>
<dbReference type="InterPro" id="IPR023213">
    <property type="entry name" value="CAT-like_dom_sf"/>
</dbReference>
<feature type="region of interest" description="Disordered" evidence="8">
    <location>
        <begin position="842"/>
        <end position="868"/>
    </location>
</feature>
<keyword evidence="9" id="KW-0472">Membrane</keyword>
<dbReference type="InterPro" id="IPR054295">
    <property type="entry name" value="CHS4-like_dom"/>
</dbReference>
<feature type="transmembrane region" description="Helical" evidence="9">
    <location>
        <begin position="760"/>
        <end position="782"/>
    </location>
</feature>
<dbReference type="EMBL" id="CAJVPQ010000486">
    <property type="protein sequence ID" value="CAG8485630.1"/>
    <property type="molecule type" value="Genomic_DNA"/>
</dbReference>
<gene>
    <name evidence="13" type="ORF">FCALED_LOCUS2939</name>
</gene>
<evidence type="ECO:0000313" key="13">
    <source>
        <dbReference type="EMBL" id="CAG8485630.1"/>
    </source>
</evidence>
<feature type="domain" description="Choline/carnitine acyltransferase" evidence="10">
    <location>
        <begin position="1041"/>
        <end position="1613"/>
    </location>
</feature>
<comment type="caution">
    <text evidence="13">The sequence shown here is derived from an EMBL/GenBank/DDBJ whole genome shotgun (WGS) entry which is preliminary data.</text>
</comment>
<proteinExistence type="inferred from homology"/>
<keyword evidence="6" id="KW-0012">Acyltransferase</keyword>
<dbReference type="OrthoDB" id="240216at2759"/>
<dbReference type="PROSITE" id="PS00440">
    <property type="entry name" value="ACYLTRANSF_C_2"/>
    <property type="match status" value="1"/>
</dbReference>
<sequence length="1623" mass="184294">MEDATYAPPTNRASLIRRGKSLSRPERYQPAAPLLTGKKERKTFDPWILFARAITFWAPSVLLSKFGLTDKQSRQAWREKFALCFIAAIMGGIVAFLTVGFRPVLCPESQANNAANFLRLGEVDGVLGILGYQFNISQALLTNEVNFFEELKINGPGYDITNKFKRNLNEIPQCLLPEIQKYAVVTTPLCTNGPNCPLPRLTEAAIDQYHLVNTTKLVGFDWEQVGKMKNFLVVAGAVLNMNSYMEAHPNPIENDLADKIIRDVLNTDHPEGGKDATRLFFNQDNLKQMMGCLREKYFVGNIDKQTIGCFTSDIFNLIMLIVILGIVMCRFFMACIFDWFISHRLAHEPKEVKKAVIPQQVVVGSNRNAPWIHRNNSGSVKKTNKMDRIGNDLYTVLLVTCYSEGEAGLRTTCESMASTDYPDDRKLLFVICDGIITGSGNDKSTPDICVEMMVIDDEFKDPQAQSYIAVASGAKQHNMAKVFAGYFPWKERKVPMILVVKCGAPAEQGKPKPGNRGKRDSQLILMNFFSRLTYNDRMCALDFDLFRKVQHLMGVTPDFFEIVLMVDADTKVYPDSLRLLINCMCNDPLIMGLCGETKIANKRDSWVTAIQVFEYYISHHLGKGFESVFGGVTCLPGCFCMYRLKARKGDDDWVPIITKPEIVQEYSQNTVNTLHQKNLLLLGEDRFLTTLMLRNFPQRKMTFCPQAVCKTVVPDEFKVLLSQRRRWINSTIHNLMELVLVRNLCGTFCFSMQFVVFMELMGTVVLPVAIMLTFLLITTSIINPPNNFSESIPLLMLAAVLGLPVPLKRWEDWERTRLRRVKRQERKRQQMATLAVRTSHFDDNYTETSSNTSAVEEPQQKGFKGQAKKDMQAVEGYVAERAEGEGIDESKLDKALNIVNEEIVNEEKKRRNDQKLQKQKDSEKIKVSREDIEFIMKEMDVMKHEADKYLREHKGDLVEALKAMVNASLEFTNIKMTITRGFAASTLPLVRTLPNTIIKKHSGKNQNLYKSLSPIVSRNFSLQFESEKSKTFSNQHIIPRLPIPTLQETAERYKKSLLPIFKPEDYARAANVIDEFVKIGGLGEVLQARLYELDKFEKHSWLENIWLNKAYLEWREPTLINVNWWCEFKDHPNGILKQTIPKGQVTDFQINRTAGFISNFLDFNDTINNESLPPESSRQGPLCMNQYRKQFGTARIADFPSDRIISSWPTTAKHIIVLFRDQIFNVQVLGEGGARVSIKDIERQLKSVVEQVNNTIELQLPIGLLTAEHRDTWAAARKTLESQSENRLNLEAIDTALFCVALDDYSTDSDIDITHHNIFHAFNGRNRWFDKPLQVIVQSNGRAGVNGEHSPADAVIPGRFFDYIVSKEPAQDPNNSCSIPLPTPKHLKWVNCSSLGTTINQAQSNIQTEIDNVDSVLLHYNEYGSNWLKSVSPDAFVQMALQLAYYRQNGEPCPTYESASTRGFLHGRTETVRSCSVDSVAFTKAFDDKDIKKERKLALFTNAIKSHMEYMISATNGKGVDRHLLGLRCQIQNEEEKSRAHIFTDPTYARSMYFKLSSSNMSPGDYFYAGFGAVVPEGYGINYGIGKEGMKFSICSYKTCKQTDSVSFRKTLKNVFDDLRVAL</sequence>
<dbReference type="CDD" id="cd04190">
    <property type="entry name" value="Chitin_synth_C"/>
    <property type="match status" value="1"/>
</dbReference>
<dbReference type="Gene3D" id="3.30.559.70">
    <property type="entry name" value="Choline/Carnitine o-acyltransferase, domain 2"/>
    <property type="match status" value="1"/>
</dbReference>
<feature type="transmembrane region" description="Helical" evidence="9">
    <location>
        <begin position="314"/>
        <end position="341"/>
    </location>
</feature>
<name>A0A9N8WIC1_9GLOM</name>